<dbReference type="PANTHER" id="PTHR44757">
    <property type="entry name" value="DIGUANYLATE CYCLASE DGCP"/>
    <property type="match status" value="1"/>
</dbReference>
<dbReference type="Gene3D" id="3.30.450.20">
    <property type="entry name" value="PAS domain"/>
    <property type="match status" value="2"/>
</dbReference>
<dbReference type="Gene3D" id="3.30.70.270">
    <property type="match status" value="1"/>
</dbReference>
<dbReference type="InterPro" id="IPR000160">
    <property type="entry name" value="GGDEF_dom"/>
</dbReference>
<organism evidence="5 6">
    <name type="scientific">Marinobacterium rhizophilum</name>
    <dbReference type="NCBI Taxonomy" id="420402"/>
    <lineage>
        <taxon>Bacteria</taxon>
        <taxon>Pseudomonadati</taxon>
        <taxon>Pseudomonadota</taxon>
        <taxon>Gammaproteobacteria</taxon>
        <taxon>Oceanospirillales</taxon>
        <taxon>Oceanospirillaceae</taxon>
        <taxon>Marinobacterium</taxon>
    </lineage>
</organism>
<proteinExistence type="predicted"/>
<feature type="domain" description="PAC" evidence="2">
    <location>
        <begin position="381"/>
        <end position="442"/>
    </location>
</feature>
<dbReference type="Pfam" id="PF08448">
    <property type="entry name" value="PAS_4"/>
    <property type="match status" value="1"/>
</dbReference>
<feature type="transmembrane region" description="Helical" evidence="1">
    <location>
        <begin position="286"/>
        <end position="306"/>
    </location>
</feature>
<keyword evidence="1" id="KW-1133">Transmembrane helix</keyword>
<dbReference type="InterPro" id="IPR013656">
    <property type="entry name" value="PAS_4"/>
</dbReference>
<dbReference type="NCBIfam" id="TIGR00254">
    <property type="entry name" value="GGDEF"/>
    <property type="match status" value="1"/>
</dbReference>
<name>A0ABY5HMP7_9GAMM</name>
<gene>
    <name evidence="5" type="ORF">KDW95_08085</name>
</gene>
<dbReference type="CDD" id="cd01948">
    <property type="entry name" value="EAL"/>
    <property type="match status" value="1"/>
</dbReference>
<accession>A0ABY5HMP7</accession>
<dbReference type="InterPro" id="IPR035919">
    <property type="entry name" value="EAL_sf"/>
</dbReference>
<dbReference type="SUPFAM" id="SSF141868">
    <property type="entry name" value="EAL domain-like"/>
    <property type="match status" value="1"/>
</dbReference>
<dbReference type="InterPro" id="IPR000014">
    <property type="entry name" value="PAS"/>
</dbReference>
<evidence type="ECO:0000259" key="2">
    <source>
        <dbReference type="PROSITE" id="PS50113"/>
    </source>
</evidence>
<dbReference type="PROSITE" id="PS50113">
    <property type="entry name" value="PAC"/>
    <property type="match status" value="1"/>
</dbReference>
<dbReference type="PROSITE" id="PS50887">
    <property type="entry name" value="GGDEF"/>
    <property type="match status" value="1"/>
</dbReference>
<feature type="domain" description="GGDEF" evidence="4">
    <location>
        <begin position="474"/>
        <end position="606"/>
    </location>
</feature>
<dbReference type="InterPro" id="IPR052155">
    <property type="entry name" value="Biofilm_reg_signaling"/>
</dbReference>
<evidence type="ECO:0000256" key="1">
    <source>
        <dbReference type="SAM" id="Phobius"/>
    </source>
</evidence>
<keyword evidence="6" id="KW-1185">Reference proteome</keyword>
<dbReference type="SUPFAM" id="SSF55785">
    <property type="entry name" value="PYP-like sensor domain (PAS domain)"/>
    <property type="match status" value="1"/>
</dbReference>
<dbReference type="InterPro" id="IPR001633">
    <property type="entry name" value="EAL_dom"/>
</dbReference>
<keyword evidence="1" id="KW-0812">Transmembrane</keyword>
<keyword evidence="1" id="KW-0472">Membrane</keyword>
<dbReference type="EMBL" id="CP073347">
    <property type="protein sequence ID" value="UTW13585.1"/>
    <property type="molecule type" value="Genomic_DNA"/>
</dbReference>
<evidence type="ECO:0000313" key="6">
    <source>
        <dbReference type="Proteomes" id="UP001058461"/>
    </source>
</evidence>
<evidence type="ECO:0000259" key="4">
    <source>
        <dbReference type="PROSITE" id="PS50887"/>
    </source>
</evidence>
<dbReference type="Gene3D" id="3.20.20.450">
    <property type="entry name" value="EAL domain"/>
    <property type="match status" value="1"/>
</dbReference>
<dbReference type="SUPFAM" id="SSF55073">
    <property type="entry name" value="Nucleotide cyclase"/>
    <property type="match status" value="1"/>
</dbReference>
<dbReference type="RefSeq" id="WP_255855776.1">
    <property type="nucleotide sequence ID" value="NZ_CP073347.1"/>
</dbReference>
<sequence length="881" mass="98419">MTDSFRPLRLTMLILSLLVLLSVVSYGWFSWKDVRRSVTQELHQQNATFIDQTETFFRLQEQLLLSVGQPLVQDNRLRRSELQAALDRLSGTVPQIRGLAILDRRGELLLGVGADVAPDISLTSSDAITQARYTEHLKLGATFVDAGSDALLPAFLALPDADGNVLALVVALYNVNGKNSIWQSLQRRPGTRLWLLADDGKLRYAYPMTGGILRDLASSKVDSQTLGELRQRGGYGMSGDAFSLSLDGEPVVVQTQLLPQYQFVSAAFLPMSQMFWLWLGKVQSVGIVVALFLLVALLVYRLIWLAGTRLVNDRVAAEGNLLKLSQAIEQSQDSVVVTDSNWCIEYANRRFEGDVKQDEARLKGVPVTNFSPHDMLRDDLSQIQGKVLDNGSWYGERQRAGTAQWYEFSISLVEIPDSDNVSFILIGQDISERKAAESLLYQQANFDSLTQLPNRRRASELITQALEQAWNDRAEVALLYLDLDNFKQINDTFGHLFGDQVLIRVAQRLQQVLGEDGHLSHMSGDEFLIHFGYASRVQIEQQAGRILEAFRTPLQLQGKNLSMSISIGISCYPTDSPDVQGLMRDADLALYESKRCGRGRFTFFDAELDKRMKRRLELEHQLPLAVKNGDLYMVYQSKNSIESGEILGFEALMRLDCRALGTVGPDEFIEVAEDTGLIEELGRFALRKGCEDLARFQAIGGRSLTMAINVSVRQLVDDSIVSYTRQMIADNGIDPTQLELEITESLLAENLAQVMPRLEQLRALGLSLTIDDFGTGYSSLGYLTRFPVATLKIDKCFVDDLVKNANDATVVRTIIQMGHALGLKVVAEGLEDEAQWRMLRQFGCDIGQGYLFSKPLDYGQAERLLQTTAKIPLLRPAREGH</sequence>
<dbReference type="InterPro" id="IPR043128">
    <property type="entry name" value="Rev_trsase/Diguanyl_cyclase"/>
</dbReference>
<dbReference type="SMART" id="SM00267">
    <property type="entry name" value="GGDEF"/>
    <property type="match status" value="1"/>
</dbReference>
<dbReference type="InterPro" id="IPR029787">
    <property type="entry name" value="Nucleotide_cyclase"/>
</dbReference>
<dbReference type="NCBIfam" id="TIGR00229">
    <property type="entry name" value="sensory_box"/>
    <property type="match status" value="1"/>
</dbReference>
<dbReference type="PROSITE" id="PS50883">
    <property type="entry name" value="EAL"/>
    <property type="match status" value="1"/>
</dbReference>
<reference evidence="5" key="1">
    <citation type="submission" date="2021-04" db="EMBL/GenBank/DDBJ databases">
        <title>Oceanospirillales bacteria with DddD are important DMSP degraders in coastal seawater.</title>
        <authorList>
            <person name="Liu J."/>
        </authorList>
    </citation>
    <scope>NUCLEOTIDE SEQUENCE</scope>
    <source>
        <strain evidence="5">D13-1</strain>
    </source>
</reference>
<dbReference type="PANTHER" id="PTHR44757:SF2">
    <property type="entry name" value="BIOFILM ARCHITECTURE MAINTENANCE PROTEIN MBAA"/>
    <property type="match status" value="1"/>
</dbReference>
<dbReference type="CDD" id="cd01949">
    <property type="entry name" value="GGDEF"/>
    <property type="match status" value="1"/>
</dbReference>
<dbReference type="Pfam" id="PF00563">
    <property type="entry name" value="EAL"/>
    <property type="match status" value="1"/>
</dbReference>
<dbReference type="InterPro" id="IPR035965">
    <property type="entry name" value="PAS-like_dom_sf"/>
</dbReference>
<evidence type="ECO:0000259" key="3">
    <source>
        <dbReference type="PROSITE" id="PS50883"/>
    </source>
</evidence>
<evidence type="ECO:0000313" key="5">
    <source>
        <dbReference type="EMBL" id="UTW13585.1"/>
    </source>
</evidence>
<feature type="domain" description="EAL" evidence="3">
    <location>
        <begin position="615"/>
        <end position="869"/>
    </location>
</feature>
<dbReference type="Pfam" id="PF00990">
    <property type="entry name" value="GGDEF"/>
    <property type="match status" value="1"/>
</dbReference>
<dbReference type="SMART" id="SM00052">
    <property type="entry name" value="EAL"/>
    <property type="match status" value="1"/>
</dbReference>
<dbReference type="Proteomes" id="UP001058461">
    <property type="component" value="Chromosome"/>
</dbReference>
<dbReference type="InterPro" id="IPR000700">
    <property type="entry name" value="PAS-assoc_C"/>
</dbReference>
<protein>
    <submittedName>
        <fullName evidence="5">EAL domain-containing protein</fullName>
    </submittedName>
</protein>